<dbReference type="SUPFAM" id="SSF53686">
    <property type="entry name" value="Tryptophan synthase beta subunit-like PLP-dependent enzymes"/>
    <property type="match status" value="1"/>
</dbReference>
<accession>X1V303</accession>
<dbReference type="EMBL" id="BARW01034449">
    <property type="protein sequence ID" value="GAJ06546.1"/>
    <property type="molecule type" value="Genomic_DNA"/>
</dbReference>
<dbReference type="AlphaFoldDB" id="X1V303"/>
<protein>
    <recommendedName>
        <fullName evidence="2">Tryptophan synthase beta chain-like PALP domain-containing protein</fullName>
    </recommendedName>
</protein>
<gene>
    <name evidence="1" type="ORF">S12H4_53995</name>
</gene>
<proteinExistence type="predicted"/>
<comment type="caution">
    <text evidence="1">The sequence shown here is derived from an EMBL/GenBank/DDBJ whole genome shotgun (WGS) entry which is preliminary data.</text>
</comment>
<dbReference type="InterPro" id="IPR036052">
    <property type="entry name" value="TrpB-like_PALP_sf"/>
</dbReference>
<reference evidence="1" key="1">
    <citation type="journal article" date="2014" name="Front. Microbiol.">
        <title>High frequency of phylogenetically diverse reductive dehalogenase-homologous genes in deep subseafloor sedimentary metagenomes.</title>
        <authorList>
            <person name="Kawai M."/>
            <person name="Futagami T."/>
            <person name="Toyoda A."/>
            <person name="Takaki Y."/>
            <person name="Nishi S."/>
            <person name="Hori S."/>
            <person name="Arai W."/>
            <person name="Tsubouchi T."/>
            <person name="Morono Y."/>
            <person name="Uchiyama I."/>
            <person name="Ito T."/>
            <person name="Fujiyama A."/>
            <person name="Inagaki F."/>
            <person name="Takami H."/>
        </authorList>
    </citation>
    <scope>NUCLEOTIDE SEQUENCE</scope>
    <source>
        <strain evidence="1">Expedition CK06-06</strain>
    </source>
</reference>
<organism evidence="1">
    <name type="scientific">marine sediment metagenome</name>
    <dbReference type="NCBI Taxonomy" id="412755"/>
    <lineage>
        <taxon>unclassified sequences</taxon>
        <taxon>metagenomes</taxon>
        <taxon>ecological metagenomes</taxon>
    </lineage>
</organism>
<dbReference type="Gene3D" id="3.40.50.1100">
    <property type="match status" value="1"/>
</dbReference>
<sequence length="54" mass="5864">MTKTLAKKGYLVGLSSGAVMHVILEYAQKLAPQDTIITIFADSGRSYLSKVFNS</sequence>
<name>X1V303_9ZZZZ</name>
<evidence type="ECO:0008006" key="2">
    <source>
        <dbReference type="Google" id="ProtNLM"/>
    </source>
</evidence>
<evidence type="ECO:0000313" key="1">
    <source>
        <dbReference type="EMBL" id="GAJ06546.1"/>
    </source>
</evidence>